<evidence type="ECO:0000313" key="3">
    <source>
        <dbReference type="EMBL" id="RUT03206.1"/>
    </source>
</evidence>
<protein>
    <recommendedName>
        <fullName evidence="2">HTH cro/C1-type domain-containing protein</fullName>
    </recommendedName>
</protein>
<dbReference type="RefSeq" id="WP_127083782.1">
    <property type="nucleotide sequence ID" value="NZ_RSCL01000014.1"/>
</dbReference>
<sequence>MIKNEKQYNYSKECAKKFEYSISVIQQDEAWMQNNPESWQCDIDVKKSHLMALQKEINEYESLINCENKQPIRIKVENFNKLPDTLIKARIAAKMSHKELADIIGFEEEKIKDYEAKNYRFASFSEITEISTALGIEFDNAFVKVDFDEIEEVKKVAEQWRRRSKGKELQPK</sequence>
<feature type="domain" description="HTH cro/C1-type" evidence="2">
    <location>
        <begin position="86"/>
        <end position="141"/>
    </location>
</feature>
<dbReference type="InterPro" id="IPR010982">
    <property type="entry name" value="Lambda_DNA-bd_dom_sf"/>
</dbReference>
<dbReference type="EMBL" id="RSCL01000014">
    <property type="protein sequence ID" value="RUT03206.1"/>
    <property type="molecule type" value="Genomic_DNA"/>
</dbReference>
<comment type="caution">
    <text evidence="3">The sequence shown here is derived from an EMBL/GenBank/DDBJ whole genome shotgun (WGS) entry which is preliminary data.</text>
</comment>
<proteinExistence type="predicted"/>
<reference evidence="3" key="2">
    <citation type="journal article" date="2019" name="Genome Biol. Evol.">
        <title>Day and night: Metabolic profiles and evolutionary relationships of six axenic non-marine cyanobacteria.</title>
        <authorList>
            <person name="Will S.E."/>
            <person name="Henke P."/>
            <person name="Boedeker C."/>
            <person name="Huang S."/>
            <person name="Brinkmann H."/>
            <person name="Rohde M."/>
            <person name="Jarek M."/>
            <person name="Friedl T."/>
            <person name="Seufert S."/>
            <person name="Schumacher M."/>
            <person name="Overmann J."/>
            <person name="Neumann-Schaal M."/>
            <person name="Petersen J."/>
        </authorList>
    </citation>
    <scope>NUCLEOTIDE SEQUENCE [LARGE SCALE GENOMIC DNA]</scope>
    <source>
        <strain evidence="3">PCC 7102</strain>
    </source>
</reference>
<dbReference type="Gene3D" id="1.10.260.40">
    <property type="entry name" value="lambda repressor-like DNA-binding domains"/>
    <property type="match status" value="1"/>
</dbReference>
<dbReference type="GO" id="GO:0003677">
    <property type="term" value="F:DNA binding"/>
    <property type="evidence" value="ECO:0007669"/>
    <property type="project" value="InterPro"/>
</dbReference>
<gene>
    <name evidence="3" type="ORF">DSM106972_055140</name>
</gene>
<organism evidence="3 4">
    <name type="scientific">Dulcicalothrix desertica PCC 7102</name>
    <dbReference type="NCBI Taxonomy" id="232991"/>
    <lineage>
        <taxon>Bacteria</taxon>
        <taxon>Bacillati</taxon>
        <taxon>Cyanobacteriota</taxon>
        <taxon>Cyanophyceae</taxon>
        <taxon>Nostocales</taxon>
        <taxon>Calotrichaceae</taxon>
        <taxon>Dulcicalothrix</taxon>
    </lineage>
</organism>
<dbReference type="OrthoDB" id="458956at2"/>
<evidence type="ECO:0000259" key="2">
    <source>
        <dbReference type="PROSITE" id="PS50943"/>
    </source>
</evidence>
<dbReference type="SUPFAM" id="SSF47413">
    <property type="entry name" value="lambda repressor-like DNA-binding domains"/>
    <property type="match status" value="1"/>
</dbReference>
<feature type="coiled-coil region" evidence="1">
    <location>
        <begin position="43"/>
        <end position="70"/>
    </location>
</feature>
<accession>A0A3S1CI94</accession>
<dbReference type="Proteomes" id="UP000271624">
    <property type="component" value="Unassembled WGS sequence"/>
</dbReference>
<reference evidence="3" key="1">
    <citation type="submission" date="2018-12" db="EMBL/GenBank/DDBJ databases">
        <authorList>
            <person name="Will S."/>
            <person name="Neumann-Schaal M."/>
            <person name="Henke P."/>
        </authorList>
    </citation>
    <scope>NUCLEOTIDE SEQUENCE</scope>
    <source>
        <strain evidence="3">PCC 7102</strain>
    </source>
</reference>
<keyword evidence="1" id="KW-0175">Coiled coil</keyword>
<keyword evidence="4" id="KW-1185">Reference proteome</keyword>
<dbReference type="CDD" id="cd00093">
    <property type="entry name" value="HTH_XRE"/>
    <property type="match status" value="1"/>
</dbReference>
<dbReference type="InterPro" id="IPR001387">
    <property type="entry name" value="Cro/C1-type_HTH"/>
</dbReference>
<dbReference type="PROSITE" id="PS50943">
    <property type="entry name" value="HTH_CROC1"/>
    <property type="match status" value="1"/>
</dbReference>
<evidence type="ECO:0000256" key="1">
    <source>
        <dbReference type="SAM" id="Coils"/>
    </source>
</evidence>
<name>A0A3S1CI94_9CYAN</name>
<evidence type="ECO:0000313" key="4">
    <source>
        <dbReference type="Proteomes" id="UP000271624"/>
    </source>
</evidence>
<dbReference type="AlphaFoldDB" id="A0A3S1CI94"/>